<dbReference type="InterPro" id="IPR016379">
    <property type="entry name" value="T3SS_Ca_resp_chp_LcrH/SycD_sub"/>
</dbReference>
<gene>
    <name evidence="3" type="primary">sicA</name>
    <name evidence="3" type="ORF">I6K02_20465</name>
</gene>
<sequence>MEHQMGTDEEYLNVVLESVGNGITLKEIHGLGEDHMESIYGLAYEFYHQGRLDDAEKFFRFLCIYDFYCVDFWMGLAAVHQMKREYQKAADFYAVAFAQGKDDYRPMLHAGQCQLAMGRRGKAKQCFTVIVESSCDDVLRERAATYLDAIKEKVREHEQGKVIDE</sequence>
<dbReference type="NCBIfam" id="TIGR02552">
    <property type="entry name" value="LcrH_SycD"/>
    <property type="match status" value="1"/>
</dbReference>
<accession>A0A892IES6</accession>
<evidence type="ECO:0000313" key="4">
    <source>
        <dbReference type="Proteomes" id="UP000625568"/>
    </source>
</evidence>
<evidence type="ECO:0000256" key="2">
    <source>
        <dbReference type="ARBA" id="ARBA00023186"/>
    </source>
</evidence>
<evidence type="ECO:0000256" key="1">
    <source>
        <dbReference type="ARBA" id="ARBA00010244"/>
    </source>
</evidence>
<keyword evidence="2" id="KW-0143">Chaperone</keyword>
<dbReference type="Pfam" id="PF07720">
    <property type="entry name" value="TPR_3"/>
    <property type="match status" value="2"/>
</dbReference>
<reference evidence="3 4" key="1">
    <citation type="submission" date="2021-02" db="EMBL/GenBank/DDBJ databases">
        <title>FDA dAtabase for Regulatory Grade micrObial Sequences (FDA-ARGOS): Supporting development and validation of Infectious Disease Dx tests.</title>
        <authorList>
            <person name="Minogue T."/>
            <person name="Wolcott M."/>
            <person name="Wasieloski L."/>
            <person name="Aguilar W."/>
            <person name="Moore D."/>
            <person name="Jaissle J."/>
            <person name="Tallon L."/>
            <person name="Sadzewicz L."/>
            <person name="Zhao X."/>
            <person name="Boylan J."/>
            <person name="Ott S."/>
            <person name="Bowen H."/>
            <person name="Vavikolanu K."/>
            <person name="Mehta A."/>
            <person name="Aluvathingal J."/>
            <person name="Nadendla S."/>
            <person name="Yan Y."/>
            <person name="Sichtig H."/>
        </authorList>
    </citation>
    <scope>NUCLEOTIDE SEQUENCE [LARGE SCALE GENOMIC DNA]</scope>
    <source>
        <strain evidence="3 4">FDAARGOS_1272</strain>
    </source>
</reference>
<dbReference type="InterPro" id="IPR011716">
    <property type="entry name" value="TPR-3"/>
</dbReference>
<evidence type="ECO:0000313" key="3">
    <source>
        <dbReference type="EMBL" id="QRO80678.1"/>
    </source>
</evidence>
<dbReference type="Proteomes" id="UP000625568">
    <property type="component" value="Chromosome 2"/>
</dbReference>
<proteinExistence type="inferred from homology"/>
<dbReference type="Gene3D" id="1.25.40.10">
    <property type="entry name" value="Tetratricopeptide repeat domain"/>
    <property type="match status" value="1"/>
</dbReference>
<organism evidence="3 4">
    <name type="scientific">Burkholderia dolosa</name>
    <dbReference type="NCBI Taxonomy" id="152500"/>
    <lineage>
        <taxon>Bacteria</taxon>
        <taxon>Pseudomonadati</taxon>
        <taxon>Pseudomonadota</taxon>
        <taxon>Betaproteobacteria</taxon>
        <taxon>Burkholderiales</taxon>
        <taxon>Burkholderiaceae</taxon>
        <taxon>Burkholderia</taxon>
        <taxon>Burkholderia cepacia complex</taxon>
    </lineage>
</organism>
<protein>
    <submittedName>
        <fullName evidence="3">Type III secretion system translocator chaperone SicA</fullName>
    </submittedName>
</protein>
<dbReference type="InterPro" id="IPR005415">
    <property type="entry name" value="T3SS_Ca_resp_chp_LcrH/SycD"/>
</dbReference>
<name>A0A892IES6_9BURK</name>
<dbReference type="PRINTS" id="PR01595">
    <property type="entry name" value="SYCDCHAPRONE"/>
</dbReference>
<dbReference type="AlphaFoldDB" id="A0A892IES6"/>
<dbReference type="SUPFAM" id="SSF48452">
    <property type="entry name" value="TPR-like"/>
    <property type="match status" value="1"/>
</dbReference>
<dbReference type="PIRSF" id="PIRSF003165">
    <property type="entry name" value="Chaperone_SicA"/>
    <property type="match status" value="1"/>
</dbReference>
<comment type="similarity">
    <text evidence="1">Belongs to the LcrH/SycD chaperone family.</text>
</comment>
<dbReference type="RefSeq" id="WP_045552324.1">
    <property type="nucleotide sequence ID" value="NZ_CP069483.1"/>
</dbReference>
<dbReference type="EMBL" id="CP069483">
    <property type="protein sequence ID" value="QRO80678.1"/>
    <property type="molecule type" value="Genomic_DNA"/>
</dbReference>
<dbReference type="InterPro" id="IPR011990">
    <property type="entry name" value="TPR-like_helical_dom_sf"/>
</dbReference>
<keyword evidence="4" id="KW-1185">Reference proteome</keyword>
<dbReference type="NCBIfam" id="NF011859">
    <property type="entry name" value="PRK15331.1"/>
    <property type="match status" value="1"/>
</dbReference>